<dbReference type="GO" id="GO:0009117">
    <property type="term" value="P:nucleotide metabolic process"/>
    <property type="evidence" value="ECO:0007669"/>
    <property type="project" value="UniProtKB-KW"/>
</dbReference>
<comment type="similarity">
    <text evidence="2">Belongs to the metallo-dependent hydrolases superfamily. Adenosine and AMP deaminases family.</text>
</comment>
<sequence length="377" mass="39599">MSAHTVSAALLAFCRSLPKIELHAHLNGSVRESTLQELAGEQLKLGGAKTLPECFKLFDAIHRCTTIHERIQRIAREAAEDFAADNVVYLELRTSPKVHLEHGVTKRSYVDAVLAGLAEYQAACSAVGQTGATVRLLLSIDRREDAAAALATVELAAELMPRGVAGIDLSGNPAAGELATWLPALRRARSLGLALTLHAAEVFNPGETAAMLDFAPERLGHMCCLDARLEAQLAASRIPIELCLTSNLLSGSVTRLPDHHFAALHRAGHPVCLCTDDCGIYGTSLSRELALAGACFDLSPAALARLCRDAAGYAFLPADERAALQAREAARAAAEAAAAAAAAASAAEAAAGCQSLAALLAWLRGHRISQRLVSVSV</sequence>
<proteinExistence type="inferred from homology"/>
<keyword evidence="4" id="KW-0378">Hydrolase</keyword>
<dbReference type="Proteomes" id="UP001445335">
    <property type="component" value="Unassembled WGS sequence"/>
</dbReference>
<dbReference type="GO" id="GO:0046872">
    <property type="term" value="F:metal ion binding"/>
    <property type="evidence" value="ECO:0007669"/>
    <property type="project" value="UniProtKB-KW"/>
</dbReference>
<protein>
    <recommendedName>
        <fullName evidence="8">Adenosine deaminase domain-containing protein</fullName>
    </recommendedName>
</protein>
<evidence type="ECO:0000256" key="2">
    <source>
        <dbReference type="ARBA" id="ARBA00006676"/>
    </source>
</evidence>
<dbReference type="Pfam" id="PF00962">
    <property type="entry name" value="A_deaminase"/>
    <property type="match status" value="1"/>
</dbReference>
<dbReference type="Gene3D" id="3.20.20.140">
    <property type="entry name" value="Metal-dependent hydrolases"/>
    <property type="match status" value="1"/>
</dbReference>
<dbReference type="AlphaFoldDB" id="A0AAW1QMJ8"/>
<feature type="domain" description="Adenosine deaminase" evidence="8">
    <location>
        <begin position="18"/>
        <end position="325"/>
    </location>
</feature>
<dbReference type="InterPro" id="IPR006330">
    <property type="entry name" value="Ado/ade_deaminase"/>
</dbReference>
<evidence type="ECO:0000256" key="3">
    <source>
        <dbReference type="ARBA" id="ARBA00022723"/>
    </source>
</evidence>
<dbReference type="GO" id="GO:0006154">
    <property type="term" value="P:adenosine catabolic process"/>
    <property type="evidence" value="ECO:0007669"/>
    <property type="project" value="TreeGrafter"/>
</dbReference>
<dbReference type="PANTHER" id="PTHR11409:SF42">
    <property type="entry name" value="ADENOSINE DEAMINASE-LIKE PROTEIN"/>
    <property type="match status" value="1"/>
</dbReference>
<name>A0AAW1QMJ8_9CHLO</name>
<dbReference type="InterPro" id="IPR001365">
    <property type="entry name" value="A_deaminase_dom"/>
</dbReference>
<dbReference type="GO" id="GO:0046103">
    <property type="term" value="P:inosine biosynthetic process"/>
    <property type="evidence" value="ECO:0007669"/>
    <property type="project" value="TreeGrafter"/>
</dbReference>
<gene>
    <name evidence="9" type="ORF">WJX81_007205</name>
</gene>
<evidence type="ECO:0000256" key="4">
    <source>
        <dbReference type="ARBA" id="ARBA00022801"/>
    </source>
</evidence>
<dbReference type="EMBL" id="JALJOU010000085">
    <property type="protein sequence ID" value="KAK9822674.1"/>
    <property type="molecule type" value="Genomic_DNA"/>
</dbReference>
<dbReference type="SUPFAM" id="SSF51556">
    <property type="entry name" value="Metallo-dependent hydrolases"/>
    <property type="match status" value="1"/>
</dbReference>
<evidence type="ECO:0000259" key="8">
    <source>
        <dbReference type="Pfam" id="PF00962"/>
    </source>
</evidence>
<evidence type="ECO:0000256" key="6">
    <source>
        <dbReference type="ARBA" id="ARBA00023080"/>
    </source>
</evidence>
<organism evidence="9 10">
    <name type="scientific">Elliptochloris bilobata</name>
    <dbReference type="NCBI Taxonomy" id="381761"/>
    <lineage>
        <taxon>Eukaryota</taxon>
        <taxon>Viridiplantae</taxon>
        <taxon>Chlorophyta</taxon>
        <taxon>core chlorophytes</taxon>
        <taxon>Trebouxiophyceae</taxon>
        <taxon>Trebouxiophyceae incertae sedis</taxon>
        <taxon>Elliptochloris clade</taxon>
        <taxon>Elliptochloris</taxon>
    </lineage>
</organism>
<keyword evidence="10" id="KW-1185">Reference proteome</keyword>
<keyword evidence="5" id="KW-0862">Zinc</keyword>
<comment type="caution">
    <text evidence="9">The sequence shown here is derived from an EMBL/GenBank/DDBJ whole genome shotgun (WGS) entry which is preliminary data.</text>
</comment>
<dbReference type="GO" id="GO:0004000">
    <property type="term" value="F:adenosine deaminase activity"/>
    <property type="evidence" value="ECO:0007669"/>
    <property type="project" value="TreeGrafter"/>
</dbReference>
<comment type="cofactor">
    <cofactor evidence="1">
        <name>Zn(2+)</name>
        <dbReference type="ChEBI" id="CHEBI:29105"/>
    </cofactor>
</comment>
<evidence type="ECO:0000256" key="5">
    <source>
        <dbReference type="ARBA" id="ARBA00022833"/>
    </source>
</evidence>
<keyword evidence="6" id="KW-0546">Nucleotide metabolism</keyword>
<keyword evidence="3" id="KW-0479">Metal-binding</keyword>
<reference evidence="9 10" key="1">
    <citation type="journal article" date="2024" name="Nat. Commun.">
        <title>Phylogenomics reveals the evolutionary origins of lichenization in chlorophyte algae.</title>
        <authorList>
            <person name="Puginier C."/>
            <person name="Libourel C."/>
            <person name="Otte J."/>
            <person name="Skaloud P."/>
            <person name="Haon M."/>
            <person name="Grisel S."/>
            <person name="Petersen M."/>
            <person name="Berrin J.G."/>
            <person name="Delaux P.M."/>
            <person name="Dal Grande F."/>
            <person name="Keller J."/>
        </authorList>
    </citation>
    <scope>NUCLEOTIDE SEQUENCE [LARGE SCALE GENOMIC DNA]</scope>
    <source>
        <strain evidence="9 10">SAG 245.80</strain>
    </source>
</reference>
<dbReference type="CDD" id="cd00443">
    <property type="entry name" value="ADA_AMPD"/>
    <property type="match status" value="1"/>
</dbReference>
<dbReference type="InterPro" id="IPR032466">
    <property type="entry name" value="Metal_Hydrolase"/>
</dbReference>
<evidence type="ECO:0000313" key="10">
    <source>
        <dbReference type="Proteomes" id="UP001445335"/>
    </source>
</evidence>
<accession>A0AAW1QMJ8</accession>
<evidence type="ECO:0000256" key="7">
    <source>
        <dbReference type="ARBA" id="ARBA00048787"/>
    </source>
</evidence>
<evidence type="ECO:0000313" key="9">
    <source>
        <dbReference type="EMBL" id="KAK9822674.1"/>
    </source>
</evidence>
<evidence type="ECO:0000256" key="1">
    <source>
        <dbReference type="ARBA" id="ARBA00001947"/>
    </source>
</evidence>
<dbReference type="PANTHER" id="PTHR11409">
    <property type="entry name" value="ADENOSINE DEAMINASE"/>
    <property type="match status" value="1"/>
</dbReference>
<comment type="catalytic activity">
    <reaction evidence="7">
        <text>N(6)-methyl-AMP + H2O + H(+) = IMP + methylamine</text>
        <dbReference type="Rhea" id="RHEA:16001"/>
        <dbReference type="ChEBI" id="CHEBI:15377"/>
        <dbReference type="ChEBI" id="CHEBI:15378"/>
        <dbReference type="ChEBI" id="CHEBI:58053"/>
        <dbReference type="ChEBI" id="CHEBI:59338"/>
        <dbReference type="ChEBI" id="CHEBI:144842"/>
    </reaction>
    <physiologicalReaction direction="left-to-right" evidence="7">
        <dbReference type="Rhea" id="RHEA:16002"/>
    </physiologicalReaction>
</comment>